<protein>
    <submittedName>
        <fullName evidence="2">Uncharacterized protein</fullName>
    </submittedName>
</protein>
<feature type="compositionally biased region" description="Basic residues" evidence="1">
    <location>
        <begin position="103"/>
        <end position="120"/>
    </location>
</feature>
<feature type="region of interest" description="Disordered" evidence="1">
    <location>
        <begin position="96"/>
        <end position="120"/>
    </location>
</feature>
<dbReference type="Proteomes" id="UP001209854">
    <property type="component" value="Unassembled WGS sequence"/>
</dbReference>
<name>A0ABT3MPW9_9GAMM</name>
<reference evidence="2 3" key="1">
    <citation type="submission" date="2022-10" db="EMBL/GenBank/DDBJ databases">
        <title>High-quality genome sequences of two octocoral-associated bacteria, Endozoicomonas euniceicola EF212 and Endozoicomonas gorgoniicola PS125.</title>
        <authorList>
            <person name="Chiou Y.-J."/>
            <person name="Chen Y.-H."/>
        </authorList>
    </citation>
    <scope>NUCLEOTIDE SEQUENCE [LARGE SCALE GENOMIC DNA]</scope>
    <source>
        <strain evidence="2 3">PS125</strain>
    </source>
</reference>
<evidence type="ECO:0000313" key="3">
    <source>
        <dbReference type="Proteomes" id="UP001209854"/>
    </source>
</evidence>
<dbReference type="RefSeq" id="WP_262566479.1">
    <property type="nucleotide sequence ID" value="NZ_JAPFCC010000001.1"/>
</dbReference>
<organism evidence="2 3">
    <name type="scientific">Endozoicomonas gorgoniicola</name>
    <dbReference type="NCBI Taxonomy" id="1234144"/>
    <lineage>
        <taxon>Bacteria</taxon>
        <taxon>Pseudomonadati</taxon>
        <taxon>Pseudomonadota</taxon>
        <taxon>Gammaproteobacteria</taxon>
        <taxon>Oceanospirillales</taxon>
        <taxon>Endozoicomonadaceae</taxon>
        <taxon>Endozoicomonas</taxon>
    </lineage>
</organism>
<comment type="caution">
    <text evidence="2">The sequence shown here is derived from an EMBL/GenBank/DDBJ whole genome shotgun (WGS) entry which is preliminary data.</text>
</comment>
<keyword evidence="3" id="KW-1185">Reference proteome</keyword>
<dbReference type="EMBL" id="JAPFCC010000001">
    <property type="protein sequence ID" value="MCW7551423.1"/>
    <property type="molecule type" value="Genomic_DNA"/>
</dbReference>
<evidence type="ECO:0000313" key="2">
    <source>
        <dbReference type="EMBL" id="MCW7551423.1"/>
    </source>
</evidence>
<gene>
    <name evidence="2" type="ORF">NX722_01950</name>
</gene>
<proteinExistence type="predicted"/>
<sequence>MASRIRLVDITKLSKSSWLVQKESEAVLNQANRSMKQQAEFMENVGLDRKALRDFINSDRWTVKQRHKARQELIRFSEELKQDMSEQASEKRREIRLANNLLKPKRKSKPSVRRRRTGFV</sequence>
<evidence type="ECO:0000256" key="1">
    <source>
        <dbReference type="SAM" id="MobiDB-lite"/>
    </source>
</evidence>
<accession>A0ABT3MPW9</accession>